<dbReference type="EMBL" id="VFES01000013">
    <property type="protein sequence ID" value="TWR64110.1"/>
    <property type="molecule type" value="Genomic_DNA"/>
</dbReference>
<evidence type="ECO:0000313" key="7">
    <source>
        <dbReference type="Proteomes" id="UP000317267"/>
    </source>
</evidence>
<evidence type="ECO:0000256" key="2">
    <source>
        <dbReference type="ARBA" id="ARBA00022989"/>
    </source>
</evidence>
<feature type="transmembrane region" description="Helical" evidence="4">
    <location>
        <begin position="107"/>
        <end position="129"/>
    </location>
</feature>
<evidence type="ECO:0000256" key="4">
    <source>
        <dbReference type="SAM" id="Phobius"/>
    </source>
</evidence>
<dbReference type="InterPro" id="IPR011701">
    <property type="entry name" value="MFS"/>
</dbReference>
<organism evidence="6 7">
    <name type="scientific">Pseudomonas grimontii</name>
    <dbReference type="NCBI Taxonomy" id="129847"/>
    <lineage>
        <taxon>Bacteria</taxon>
        <taxon>Pseudomonadati</taxon>
        <taxon>Pseudomonadota</taxon>
        <taxon>Gammaproteobacteria</taxon>
        <taxon>Pseudomonadales</taxon>
        <taxon>Pseudomonadaceae</taxon>
        <taxon>Pseudomonas</taxon>
    </lineage>
</organism>
<dbReference type="RefSeq" id="WP_090410008.1">
    <property type="nucleotide sequence ID" value="NZ_FNKM01000002.1"/>
</dbReference>
<proteinExistence type="predicted"/>
<accession>A0A5C5PFL7</accession>
<evidence type="ECO:0000313" key="6">
    <source>
        <dbReference type="EMBL" id="TWR64110.1"/>
    </source>
</evidence>
<sequence>MARHADLRNTLSLDSLNFFLADVRDGLGPYLAIYLLAVHKWDPASIGVVMTLAGIAALITQGPAGALIDRTRSKRAVIAIAALLVTGSCLLLPFVSSFSLVALTQAASAVAASVFAPAISAISLGITGPRAFTRRTGRNETFNHAGNAVAALLAGGLAYLFGPVVVFYLMAFMAVASVVAVSCVSAKAIDHEVARGFDPAHITDHEPPSGMKVLLGNRPLLLFAICCALFHLANAAMLPLVSQKLSQINLQMATPLTSACIVAAQLVMVPMAWLVGSKADVWGRKPLLLFGFLILPLRGVLYTLSSDPYWLVAVQMLDGIGAGIFGALFPVIVKDLTQGTGRFNVSLGALSTVFGLGAALSNSLAGFVVQQAGYNAAFLTLAGVAGVALALLWLAMPETLAKPIFAPHASAA</sequence>
<keyword evidence="2 4" id="KW-1133">Transmembrane helix</keyword>
<dbReference type="Gene3D" id="1.20.1250.20">
    <property type="entry name" value="MFS general substrate transporter like domains"/>
    <property type="match status" value="2"/>
</dbReference>
<gene>
    <name evidence="6" type="ORF">FIV39_20785</name>
</gene>
<feature type="transmembrane region" description="Helical" evidence="4">
    <location>
        <begin position="76"/>
        <end position="95"/>
    </location>
</feature>
<dbReference type="PROSITE" id="PS50850">
    <property type="entry name" value="MFS"/>
    <property type="match status" value="1"/>
</dbReference>
<feature type="transmembrane region" description="Helical" evidence="4">
    <location>
        <begin position="220"/>
        <end position="241"/>
    </location>
</feature>
<keyword evidence="1 4" id="KW-0812">Transmembrane</keyword>
<name>A0A5C5PFL7_9PSED</name>
<dbReference type="InterPro" id="IPR036259">
    <property type="entry name" value="MFS_trans_sf"/>
</dbReference>
<dbReference type="InterPro" id="IPR020846">
    <property type="entry name" value="MFS_dom"/>
</dbReference>
<feature type="transmembrane region" description="Helical" evidence="4">
    <location>
        <begin position="44"/>
        <end position="64"/>
    </location>
</feature>
<feature type="transmembrane region" description="Helical" evidence="4">
    <location>
        <begin position="141"/>
        <end position="161"/>
    </location>
</feature>
<feature type="domain" description="Major facilitator superfamily (MFS) profile" evidence="5">
    <location>
        <begin position="212"/>
        <end position="412"/>
    </location>
</feature>
<dbReference type="Proteomes" id="UP000317267">
    <property type="component" value="Unassembled WGS sequence"/>
</dbReference>
<feature type="transmembrane region" description="Helical" evidence="4">
    <location>
        <begin position="287"/>
        <end position="304"/>
    </location>
</feature>
<feature type="transmembrane region" description="Helical" evidence="4">
    <location>
        <begin position="253"/>
        <end position="275"/>
    </location>
</feature>
<dbReference type="GO" id="GO:0022857">
    <property type="term" value="F:transmembrane transporter activity"/>
    <property type="evidence" value="ECO:0007669"/>
    <property type="project" value="InterPro"/>
</dbReference>
<evidence type="ECO:0000259" key="5">
    <source>
        <dbReference type="PROSITE" id="PS50850"/>
    </source>
</evidence>
<dbReference type="PANTHER" id="PTHR23539">
    <property type="entry name" value="MFS TRANSPORTER"/>
    <property type="match status" value="1"/>
</dbReference>
<dbReference type="AlphaFoldDB" id="A0A5C5PFL7"/>
<dbReference type="PANTHER" id="PTHR23539:SF1">
    <property type="entry name" value="MAJOR FACILITATOR SUPERFAMILY (MFS) PROFILE DOMAIN-CONTAINING PROTEIN"/>
    <property type="match status" value="1"/>
</dbReference>
<keyword evidence="3 4" id="KW-0472">Membrane</keyword>
<reference evidence="6 7" key="1">
    <citation type="submission" date="2019-06" db="EMBL/GenBank/DDBJ databases">
        <title>Pseudomonas bimorpha sp. nov. isolated from bovine raw milk and skim milk concentrate.</title>
        <authorList>
            <person name="Hofmann K."/>
            <person name="Huptas C."/>
            <person name="Doll E."/>
            <person name="Scherer S."/>
            <person name="Wenning M."/>
        </authorList>
    </citation>
    <scope>NUCLEOTIDE SEQUENCE [LARGE SCALE GENOMIC DNA]</scope>
    <source>
        <strain evidence="6 7">DSM 17515</strain>
    </source>
</reference>
<feature type="transmembrane region" description="Helical" evidence="4">
    <location>
        <begin position="310"/>
        <end position="333"/>
    </location>
</feature>
<dbReference type="SUPFAM" id="SSF103473">
    <property type="entry name" value="MFS general substrate transporter"/>
    <property type="match status" value="1"/>
</dbReference>
<comment type="caution">
    <text evidence="6">The sequence shown here is derived from an EMBL/GenBank/DDBJ whole genome shotgun (WGS) entry which is preliminary data.</text>
</comment>
<protein>
    <submittedName>
        <fullName evidence="6">MFS transporter</fullName>
    </submittedName>
</protein>
<evidence type="ECO:0000256" key="3">
    <source>
        <dbReference type="ARBA" id="ARBA00023136"/>
    </source>
</evidence>
<evidence type="ECO:0000256" key="1">
    <source>
        <dbReference type="ARBA" id="ARBA00022692"/>
    </source>
</evidence>
<dbReference type="Pfam" id="PF07690">
    <property type="entry name" value="MFS_1"/>
    <property type="match status" value="1"/>
</dbReference>
<feature type="transmembrane region" description="Helical" evidence="4">
    <location>
        <begin position="374"/>
        <end position="395"/>
    </location>
</feature>
<feature type="transmembrane region" description="Helical" evidence="4">
    <location>
        <begin position="345"/>
        <end position="368"/>
    </location>
</feature>
<dbReference type="OrthoDB" id="9812574at2"/>